<evidence type="ECO:0000313" key="3">
    <source>
        <dbReference type="EMBL" id="MTH62537.1"/>
    </source>
</evidence>
<keyword evidence="2" id="KW-0472">Membrane</keyword>
<gene>
    <name evidence="3" type="ORF">GL300_25510</name>
</gene>
<dbReference type="PANTHER" id="PTHR32309:SF13">
    <property type="entry name" value="FERRIC ENTEROBACTIN TRANSPORT PROTEIN FEPE"/>
    <property type="match status" value="1"/>
</dbReference>
<comment type="caution">
    <text evidence="3">The sequence shown here is derived from an EMBL/GenBank/DDBJ whole genome shotgun (WGS) entry which is preliminary data.</text>
</comment>
<feature type="transmembrane region" description="Helical" evidence="2">
    <location>
        <begin position="363"/>
        <end position="385"/>
    </location>
</feature>
<reference evidence="3 4" key="1">
    <citation type="submission" date="2019-11" db="EMBL/GenBank/DDBJ databases">
        <authorList>
            <person name="Dong K."/>
        </authorList>
    </citation>
    <scope>NUCLEOTIDE SEQUENCE [LARGE SCALE GENOMIC DNA]</scope>
    <source>
        <strain evidence="3 4">NBRC 112902</strain>
    </source>
</reference>
<dbReference type="GO" id="GO:0004713">
    <property type="term" value="F:protein tyrosine kinase activity"/>
    <property type="evidence" value="ECO:0007669"/>
    <property type="project" value="TreeGrafter"/>
</dbReference>
<name>A0A844HW43_9RHOB</name>
<dbReference type="RefSeq" id="WP_155042480.1">
    <property type="nucleotide sequence ID" value="NZ_JBHGCD010000045.1"/>
</dbReference>
<dbReference type="OrthoDB" id="7800844at2"/>
<dbReference type="InterPro" id="IPR050445">
    <property type="entry name" value="Bact_polysacc_biosynth/exp"/>
</dbReference>
<accession>A0A844HW43</accession>
<evidence type="ECO:0000313" key="4">
    <source>
        <dbReference type="Proteomes" id="UP000449846"/>
    </source>
</evidence>
<dbReference type="PANTHER" id="PTHR32309">
    <property type="entry name" value="TYROSINE-PROTEIN KINASE"/>
    <property type="match status" value="1"/>
</dbReference>
<keyword evidence="2" id="KW-1133">Transmembrane helix</keyword>
<feature type="transmembrane region" description="Helical" evidence="2">
    <location>
        <begin position="30"/>
        <end position="51"/>
    </location>
</feature>
<evidence type="ECO:0000256" key="2">
    <source>
        <dbReference type="SAM" id="Phobius"/>
    </source>
</evidence>
<proteinExistence type="predicted"/>
<dbReference type="Proteomes" id="UP000449846">
    <property type="component" value="Unassembled WGS sequence"/>
</dbReference>
<protein>
    <submittedName>
        <fullName evidence="3">Capsule biosynthesis protein</fullName>
    </submittedName>
</protein>
<dbReference type="GO" id="GO:0005886">
    <property type="term" value="C:plasma membrane"/>
    <property type="evidence" value="ECO:0007669"/>
    <property type="project" value="TreeGrafter"/>
</dbReference>
<organism evidence="3 4">
    <name type="scientific">Paracoccus litorisediminis</name>
    <dbReference type="NCBI Taxonomy" id="2006130"/>
    <lineage>
        <taxon>Bacteria</taxon>
        <taxon>Pseudomonadati</taxon>
        <taxon>Pseudomonadota</taxon>
        <taxon>Alphaproteobacteria</taxon>
        <taxon>Rhodobacterales</taxon>
        <taxon>Paracoccaceae</taxon>
        <taxon>Paracoccus</taxon>
    </lineage>
</organism>
<dbReference type="AlphaFoldDB" id="A0A844HW43"/>
<dbReference type="EMBL" id="WMIG01000041">
    <property type="protein sequence ID" value="MTH62537.1"/>
    <property type="molecule type" value="Genomic_DNA"/>
</dbReference>
<evidence type="ECO:0000256" key="1">
    <source>
        <dbReference type="SAM" id="Coils"/>
    </source>
</evidence>
<keyword evidence="2" id="KW-0812">Transmembrane</keyword>
<sequence length="391" mass="44017">MTSPVSRITKQADVVRPTVPNARMELRHKLILLSFLLVVGLPTLISAWYLWTRAEDQYISTVSFSVRKEDASPSIDILGGITQLASNTTASDTDILYDFLGSEDIVSKIDKTMDLRARFSKAWPDDPVFALNPSLPIEDLTKYWRRQVRVLYDTSTRLITLQVAAFTREDAYEIARAAFDESSRTINRLSDIAREDTTRFARTELEKAQARLTETRQALTTFRMRTQIVDPKADLSGQMGVLNSLQAQLAEALITLDTLHNVARDDDHRVTQAKQKIDAIRARIVDERAKLGAAGEGPAGESYAQLMAEYEKLASDMEFAEVTFRSAQAGYETAVAEAMRQSRYLAAHIEPKIAESSLAPRRAWLLASVFGVMLLGWSIMLLIYYSIRDRR</sequence>
<feature type="coiled-coil region" evidence="1">
    <location>
        <begin position="242"/>
        <end position="323"/>
    </location>
</feature>
<keyword evidence="4" id="KW-1185">Reference proteome</keyword>
<keyword evidence="1" id="KW-0175">Coiled coil</keyword>